<organism evidence="1 2">
    <name type="scientific">Mycena venus</name>
    <dbReference type="NCBI Taxonomy" id="2733690"/>
    <lineage>
        <taxon>Eukaryota</taxon>
        <taxon>Fungi</taxon>
        <taxon>Dikarya</taxon>
        <taxon>Basidiomycota</taxon>
        <taxon>Agaricomycotina</taxon>
        <taxon>Agaricomycetes</taxon>
        <taxon>Agaricomycetidae</taxon>
        <taxon>Agaricales</taxon>
        <taxon>Marasmiineae</taxon>
        <taxon>Mycenaceae</taxon>
        <taxon>Mycena</taxon>
    </lineage>
</organism>
<accession>A0A8H6YYM7</accession>
<dbReference type="AlphaFoldDB" id="A0A8H6YYM7"/>
<proteinExistence type="predicted"/>
<protein>
    <submittedName>
        <fullName evidence="1">Uncharacterized protein</fullName>
    </submittedName>
</protein>
<sequence>MDAASFIEDQEKEANQYRDHCSAAQLQATTLSLSYPVVTQAITASTHANALVGNVTKFLRDKDRYKRRMQKRSGKEPRNGICDAILFAALPDEWGLIQDAEFIRSAHAEASPAIPSIPLFRKETELQRFTRQLQNPFFACTTGTSLDLPAPNPDTISSFENCLLLPHAVAEYKKSSDTEGKALNQGRMYLVSLVTFYSALGIEDYPFYCLVTSGKLGAILMAWKSSNRKRTYLIERNVRKFDLSSPIQTFHFATFLLRLRDDQEQLKRRVEAKLMEGGVDRNRLREWRKSVQVAETEAMTEADIGVDMEVVKGTEGSAT</sequence>
<dbReference type="Proteomes" id="UP000620124">
    <property type="component" value="Unassembled WGS sequence"/>
</dbReference>
<dbReference type="EMBL" id="JACAZI010000003">
    <property type="protein sequence ID" value="KAF7366215.1"/>
    <property type="molecule type" value="Genomic_DNA"/>
</dbReference>
<evidence type="ECO:0000313" key="1">
    <source>
        <dbReference type="EMBL" id="KAF7366215.1"/>
    </source>
</evidence>
<dbReference type="OrthoDB" id="2919059at2759"/>
<reference evidence="1" key="1">
    <citation type="submission" date="2020-05" db="EMBL/GenBank/DDBJ databases">
        <title>Mycena genomes resolve the evolution of fungal bioluminescence.</title>
        <authorList>
            <person name="Tsai I.J."/>
        </authorList>
    </citation>
    <scope>NUCLEOTIDE SEQUENCE</scope>
    <source>
        <strain evidence="1">CCC161011</strain>
    </source>
</reference>
<gene>
    <name evidence="1" type="ORF">MVEN_00498700</name>
</gene>
<keyword evidence="2" id="KW-1185">Reference proteome</keyword>
<comment type="caution">
    <text evidence="1">The sequence shown here is derived from an EMBL/GenBank/DDBJ whole genome shotgun (WGS) entry which is preliminary data.</text>
</comment>
<name>A0A8H6YYM7_9AGAR</name>
<evidence type="ECO:0000313" key="2">
    <source>
        <dbReference type="Proteomes" id="UP000620124"/>
    </source>
</evidence>